<organism evidence="5 6">
    <name type="scientific">Haloferula helveola</name>
    <dbReference type="NCBI Taxonomy" id="490095"/>
    <lineage>
        <taxon>Bacteria</taxon>
        <taxon>Pseudomonadati</taxon>
        <taxon>Verrucomicrobiota</taxon>
        <taxon>Verrucomicrobiia</taxon>
        <taxon>Verrucomicrobiales</taxon>
        <taxon>Verrucomicrobiaceae</taxon>
        <taxon>Haloferula</taxon>
    </lineage>
</organism>
<dbReference type="EMBL" id="AP024702">
    <property type="protein sequence ID" value="BCX50323.1"/>
    <property type="molecule type" value="Genomic_DNA"/>
</dbReference>
<dbReference type="Proteomes" id="UP001374893">
    <property type="component" value="Chromosome"/>
</dbReference>
<feature type="domain" description="HTH araC/xylS-type" evidence="4">
    <location>
        <begin position="300"/>
        <end position="398"/>
    </location>
</feature>
<proteinExistence type="predicted"/>
<keyword evidence="1" id="KW-0805">Transcription regulation</keyword>
<reference evidence="5 6" key="1">
    <citation type="submission" date="2021-06" db="EMBL/GenBank/DDBJ databases">
        <title>Complete genome of Haloferula helveola possessing various polysaccharide degrading enzymes.</title>
        <authorList>
            <person name="Takami H."/>
            <person name="Huang C."/>
            <person name="Hamasaki K."/>
        </authorList>
    </citation>
    <scope>NUCLEOTIDE SEQUENCE [LARGE SCALE GENOMIC DNA]</scope>
    <source>
        <strain evidence="5 6">CN-1</strain>
    </source>
</reference>
<dbReference type="PANTHER" id="PTHR30146:SF24">
    <property type="entry name" value="XYLOSE OPERON REGULATORY PROTEIN"/>
    <property type="match status" value="1"/>
</dbReference>
<evidence type="ECO:0000256" key="3">
    <source>
        <dbReference type="ARBA" id="ARBA00023163"/>
    </source>
</evidence>
<dbReference type="InterPro" id="IPR046335">
    <property type="entry name" value="LacI/GalR-like_sensor"/>
</dbReference>
<evidence type="ECO:0000256" key="1">
    <source>
        <dbReference type="ARBA" id="ARBA00023015"/>
    </source>
</evidence>
<keyword evidence="6" id="KW-1185">Reference proteome</keyword>
<evidence type="ECO:0000259" key="4">
    <source>
        <dbReference type="PROSITE" id="PS01124"/>
    </source>
</evidence>
<dbReference type="PROSITE" id="PS01124">
    <property type="entry name" value="HTH_ARAC_FAMILY_2"/>
    <property type="match status" value="1"/>
</dbReference>
<dbReference type="SUPFAM" id="SSF53822">
    <property type="entry name" value="Periplasmic binding protein-like I"/>
    <property type="match status" value="1"/>
</dbReference>
<dbReference type="Pfam" id="PF13377">
    <property type="entry name" value="Peripla_BP_3"/>
    <property type="match status" value="1"/>
</dbReference>
<dbReference type="SUPFAM" id="SSF46689">
    <property type="entry name" value="Homeodomain-like"/>
    <property type="match status" value="1"/>
</dbReference>
<dbReference type="PANTHER" id="PTHR30146">
    <property type="entry name" value="LACI-RELATED TRANSCRIPTIONAL REPRESSOR"/>
    <property type="match status" value="1"/>
</dbReference>
<evidence type="ECO:0000256" key="2">
    <source>
        <dbReference type="ARBA" id="ARBA00023125"/>
    </source>
</evidence>
<dbReference type="Pfam" id="PF12833">
    <property type="entry name" value="HTH_18"/>
    <property type="match status" value="1"/>
</dbReference>
<dbReference type="InterPro" id="IPR018060">
    <property type="entry name" value="HTH_AraC"/>
</dbReference>
<dbReference type="RefSeq" id="WP_338687326.1">
    <property type="nucleotide sequence ID" value="NZ_AP024702.1"/>
</dbReference>
<dbReference type="InterPro" id="IPR009057">
    <property type="entry name" value="Homeodomain-like_sf"/>
</dbReference>
<dbReference type="SMART" id="SM00342">
    <property type="entry name" value="HTH_ARAC"/>
    <property type="match status" value="1"/>
</dbReference>
<dbReference type="InterPro" id="IPR028082">
    <property type="entry name" value="Peripla_BP_I"/>
</dbReference>
<keyword evidence="3" id="KW-0804">Transcription</keyword>
<dbReference type="Gene3D" id="3.40.50.2300">
    <property type="match status" value="2"/>
</dbReference>
<evidence type="ECO:0000313" key="5">
    <source>
        <dbReference type="EMBL" id="BCX50323.1"/>
    </source>
</evidence>
<protein>
    <submittedName>
        <fullName evidence="5">XylR family transcriptional regulator</fullName>
    </submittedName>
</protein>
<keyword evidence="2" id="KW-0238">DNA-binding</keyword>
<dbReference type="Gene3D" id="1.10.10.60">
    <property type="entry name" value="Homeodomain-like"/>
    <property type="match status" value="1"/>
</dbReference>
<evidence type="ECO:0000313" key="6">
    <source>
        <dbReference type="Proteomes" id="UP001374893"/>
    </source>
</evidence>
<gene>
    <name evidence="5" type="primary">xylR_3</name>
    <name evidence="5" type="ORF">HAHE_42310</name>
</gene>
<name>A0ABN6HB50_9BACT</name>
<sequence length="401" mass="45602">MPPKRSRAKRSATKCRVAIILDLDWPYKRQIDVYHGILEQCERFGWDPILIPLAEGIPTEHEPFENRKGLPFDGIIARATSELAVEAKSAGIPLVNVWMNSPAYSDVPTVSVELEATARRAARHLVARGLRNLAYLGARRLRDCRFEYAGMRSAAKENGCSISRLLIDHNYNRTQTRWEQYQAELHQWIDRLEVPFGVFAYNDLQARYIIEACRRKGLRVPEDVAVIGCGNELPLCLQPSPTITSMEHGFFHVGVRSVEILAELMDGAKPPSEPLLLENTIQLIARQSTDSFAVDDPLVSTALRYISENCHKPINVADVVNHVPASRRSLERRFTEVLNRSIAAELCRLRVRRLERLLIDSDEPLAMLADSCGFLDTEQMRRNFHRLHGVTPSEYRKKLKS</sequence>
<accession>A0ABN6HB50</accession>